<comment type="caution">
    <text evidence="2">The sequence shown here is derived from an EMBL/GenBank/DDBJ whole genome shotgun (WGS) entry which is preliminary data.</text>
</comment>
<dbReference type="Proteomes" id="UP000295129">
    <property type="component" value="Unassembled WGS sequence"/>
</dbReference>
<evidence type="ECO:0000313" key="3">
    <source>
        <dbReference type="Proteomes" id="UP000295129"/>
    </source>
</evidence>
<accession>A0A4R6DQF1</accession>
<sequence length="181" mass="19752">MTTASPSAPARLPGDASRRRARNALLLFVVALPLSIWLFGSAEVLWTGIMPLEGATFMGAATAFGAALALAPLLCLIGFLVALWCGVESVYQARDKRTPALDKFIVGLGFLIWFLPAVATLATIVDALLKGRVHFPSPSRDYFLATDPIPYWQGIGFLILATGLFAFLAWRYWRPKLQRKG</sequence>
<keyword evidence="1" id="KW-0812">Transmembrane</keyword>
<feature type="transmembrane region" description="Helical" evidence="1">
    <location>
        <begin position="60"/>
        <end position="84"/>
    </location>
</feature>
<feature type="transmembrane region" description="Helical" evidence="1">
    <location>
        <begin position="21"/>
        <end position="40"/>
    </location>
</feature>
<reference evidence="2 3" key="1">
    <citation type="submission" date="2019-03" db="EMBL/GenBank/DDBJ databases">
        <title>Genomic Encyclopedia of Type Strains, Phase IV (KMG-IV): sequencing the most valuable type-strain genomes for metagenomic binning, comparative biology and taxonomic classification.</title>
        <authorList>
            <person name="Goeker M."/>
        </authorList>
    </citation>
    <scope>NUCLEOTIDE SEQUENCE [LARGE SCALE GENOMIC DNA]</scope>
    <source>
        <strain evidence="2 3">DSM 12121</strain>
    </source>
</reference>
<dbReference type="EMBL" id="SNVV01000021">
    <property type="protein sequence ID" value="TDN47241.1"/>
    <property type="molecule type" value="Genomic_DNA"/>
</dbReference>
<feature type="transmembrane region" description="Helical" evidence="1">
    <location>
        <begin position="149"/>
        <end position="170"/>
    </location>
</feature>
<protein>
    <submittedName>
        <fullName evidence="2">Uncharacterized protein</fullName>
    </submittedName>
</protein>
<dbReference type="OrthoDB" id="8527043at2"/>
<dbReference type="AlphaFoldDB" id="A0A4R6DQF1"/>
<evidence type="ECO:0000313" key="2">
    <source>
        <dbReference type="EMBL" id="TDN47241.1"/>
    </source>
</evidence>
<gene>
    <name evidence="2" type="ORF">C7389_12146</name>
</gene>
<organism evidence="2 3">
    <name type="scientific">Azoarcus indigens</name>
    <dbReference type="NCBI Taxonomy" id="29545"/>
    <lineage>
        <taxon>Bacteria</taxon>
        <taxon>Pseudomonadati</taxon>
        <taxon>Pseudomonadota</taxon>
        <taxon>Betaproteobacteria</taxon>
        <taxon>Rhodocyclales</taxon>
        <taxon>Zoogloeaceae</taxon>
        <taxon>Azoarcus</taxon>
    </lineage>
</organism>
<proteinExistence type="predicted"/>
<keyword evidence="3" id="KW-1185">Reference proteome</keyword>
<keyword evidence="1" id="KW-0472">Membrane</keyword>
<name>A0A4R6DQF1_9RHOO</name>
<evidence type="ECO:0000256" key="1">
    <source>
        <dbReference type="SAM" id="Phobius"/>
    </source>
</evidence>
<feature type="transmembrane region" description="Helical" evidence="1">
    <location>
        <begin position="104"/>
        <end position="129"/>
    </location>
</feature>
<dbReference type="RefSeq" id="WP_133594313.1">
    <property type="nucleotide sequence ID" value="NZ_SNVV01000021.1"/>
</dbReference>
<keyword evidence="1" id="KW-1133">Transmembrane helix</keyword>